<keyword evidence="4" id="KW-1185">Reference proteome</keyword>
<dbReference type="GO" id="GO:0019988">
    <property type="term" value="P:charged-tRNA amino acid modification"/>
    <property type="evidence" value="ECO:0007669"/>
    <property type="project" value="EnsemblFungi"/>
</dbReference>
<dbReference type="Proteomes" id="UP000054304">
    <property type="component" value="Unassembled WGS sequence"/>
</dbReference>
<dbReference type="EMBL" id="LN736362">
    <property type="protein sequence ID" value="CEP61325.1"/>
    <property type="molecule type" value="Genomic_DNA"/>
</dbReference>
<dbReference type="GeneID" id="34684747"/>
<organism evidence="3 4">
    <name type="scientific">Lachancea lanzarotensis</name>
    <dbReference type="NCBI Taxonomy" id="1245769"/>
    <lineage>
        <taxon>Eukaryota</taxon>
        <taxon>Fungi</taxon>
        <taxon>Dikarya</taxon>
        <taxon>Ascomycota</taxon>
        <taxon>Saccharomycotina</taxon>
        <taxon>Saccharomycetes</taxon>
        <taxon>Saccharomycetales</taxon>
        <taxon>Saccharomycetaceae</taxon>
        <taxon>Lachancea</taxon>
    </lineage>
</organism>
<dbReference type="InterPro" id="IPR033449">
    <property type="entry name" value="Rit1_N"/>
</dbReference>
<protein>
    <submittedName>
        <fullName evidence="3">LALA0S03e00342g1_1</fullName>
    </submittedName>
</protein>
<dbReference type="AlphaFoldDB" id="A0A0C7N7C5"/>
<proteinExistence type="predicted"/>
<dbReference type="PANTHER" id="PTHR31811">
    <property type="entry name" value="TRNA A64-2'-O-RIBOSYLPHOSPHATE TRANSFERASE"/>
    <property type="match status" value="1"/>
</dbReference>
<gene>
    <name evidence="3" type="ORF">LALA0_S03e00342g</name>
</gene>
<dbReference type="GO" id="GO:0005737">
    <property type="term" value="C:cytoplasm"/>
    <property type="evidence" value="ECO:0007669"/>
    <property type="project" value="TreeGrafter"/>
</dbReference>
<reference evidence="3 4" key="1">
    <citation type="submission" date="2014-12" db="EMBL/GenBank/DDBJ databases">
        <authorList>
            <person name="Neuveglise Cecile"/>
        </authorList>
    </citation>
    <scope>NUCLEOTIDE SEQUENCE [LARGE SCALE GENOMIC DNA]</scope>
    <source>
        <strain evidence="3 4">CBS 12615</strain>
    </source>
</reference>
<dbReference type="PANTHER" id="PTHR31811:SF0">
    <property type="entry name" value="TRNA A64-2'-O-RIBOSYLPHOSPHATE TRANSFERASE"/>
    <property type="match status" value="1"/>
</dbReference>
<sequence length="485" mass="54294">MTSGYEQTLNLLNKEIKKENKATRNRIQSILLDNRFLSEHVLTVFPDFPVIPNERCGLWYCKPGSFNQTSYFKSTDGHTNQWDFSLRRLNLHLLPTLAKNGGIVVVDSTRRGKKLPDALSKTVPIWCAVLNSLMLEHLGREDEEVLFCPPGTVSKQEYTQIKAKIPSLVTKFKAINAISGAELARLFRGKILRPLWVYPGSSLLNAQHDLFTGEIVNVKWESPETETIIPIVLCAVSYQCQDGVDNRHGFTYVQGAADDHELWSEGLTADLLWENVSTLGDLTLSDQRIRDFITAQTELKRNNTSASNALDDLISTDILTPELHIGKIVEPLRLKKDLQDQLLATYSFVVILSEHAEVVRDATATPSDPSYNPAITIVKLSSGSKKSSKSLRTTLTDICPLAESHLNDALPILICCGDGKDMSVSVLLSLLCRNYNLETWKLEQQPHAIDKTIIKRHLFKMISTLNGRNINPPRASLNSVNAYLM</sequence>
<evidence type="ECO:0000313" key="4">
    <source>
        <dbReference type="Proteomes" id="UP000054304"/>
    </source>
</evidence>
<name>A0A0C7N7C5_9SACH</name>
<dbReference type="HOGENOM" id="CLU_027654_1_1_1"/>
<feature type="domain" description="Rit1 DUSP-like" evidence="1">
    <location>
        <begin position="377"/>
        <end position="484"/>
    </location>
</feature>
<dbReference type="InterPro" id="IPR033421">
    <property type="entry name" value="Rit1_DUSP-like"/>
</dbReference>
<feature type="domain" description="Rit1 N-terminal" evidence="2">
    <location>
        <begin position="16"/>
        <end position="294"/>
    </location>
</feature>
<evidence type="ECO:0000259" key="2">
    <source>
        <dbReference type="Pfam" id="PF17184"/>
    </source>
</evidence>
<dbReference type="GO" id="GO:0043399">
    <property type="term" value="F:tRNA adenosine(64)-2'-O-ribosylphosphate transferase activity"/>
    <property type="evidence" value="ECO:0007669"/>
    <property type="project" value="InterPro"/>
</dbReference>
<evidence type="ECO:0000259" key="1">
    <source>
        <dbReference type="Pfam" id="PF04179"/>
    </source>
</evidence>
<evidence type="ECO:0000313" key="3">
    <source>
        <dbReference type="EMBL" id="CEP61325.1"/>
    </source>
</evidence>
<dbReference type="Pfam" id="PF04179">
    <property type="entry name" value="Init_tRNA_PT"/>
    <property type="match status" value="1"/>
</dbReference>
<dbReference type="PIRSF" id="PIRSF007747">
    <property type="entry name" value="Ribosyl_Ptfrase"/>
    <property type="match status" value="1"/>
</dbReference>
<accession>A0A0C7N7C5</accession>
<dbReference type="STRING" id="1245769.A0A0C7N7C5"/>
<dbReference type="InterPro" id="IPR007306">
    <property type="entry name" value="Rit1"/>
</dbReference>
<dbReference type="OrthoDB" id="45256at2759"/>
<dbReference type="RefSeq" id="XP_022627559.1">
    <property type="nucleotide sequence ID" value="XM_022773046.1"/>
</dbReference>
<dbReference type="Pfam" id="PF17184">
    <property type="entry name" value="Rit1_C"/>
    <property type="match status" value="1"/>
</dbReference>